<proteinExistence type="predicted"/>
<evidence type="ECO:0000313" key="1">
    <source>
        <dbReference type="EMBL" id="SEI66357.1"/>
    </source>
</evidence>
<evidence type="ECO:0000313" key="2">
    <source>
        <dbReference type="Proteomes" id="UP000199005"/>
    </source>
</evidence>
<evidence type="ECO:0008006" key="3">
    <source>
        <dbReference type="Google" id="ProtNLM"/>
    </source>
</evidence>
<protein>
    <recommendedName>
        <fullName evidence="3">PasA protein</fullName>
    </recommendedName>
</protein>
<dbReference type="Proteomes" id="UP000199005">
    <property type="component" value="Unassembled WGS sequence"/>
</dbReference>
<reference evidence="1 2" key="1">
    <citation type="submission" date="2016-10" db="EMBL/GenBank/DDBJ databases">
        <authorList>
            <person name="de Groot N.N."/>
        </authorList>
    </citation>
    <scope>NUCLEOTIDE SEQUENCE [LARGE SCALE GENOMIC DNA]</scope>
    <source>
        <strain evidence="1 2">DSM 1041</strain>
    </source>
</reference>
<sequence>MAHELYTRTNQKLYFAGLALASLRQAEESRALNAQAQALAEREAVLFHLYGALLGLCHEIVGFYRLPEAGALQVERFLNAELLSAAPSPELAELVELAGQSETWLAQLLAEYARLFLPPQAPKRAKADPRLPLIEAVSLDEEEEAPALSAAQLEAWRQQLKELALRFRESLTEC</sequence>
<name>A0A1H6SNK3_9GAMM</name>
<dbReference type="RefSeq" id="WP_090898472.1">
    <property type="nucleotide sequence ID" value="NZ_FNYO01000014.1"/>
</dbReference>
<gene>
    <name evidence="1" type="ORF">SAMN04244579_01569</name>
</gene>
<dbReference type="EMBL" id="FNYO01000014">
    <property type="protein sequence ID" value="SEI66357.1"/>
    <property type="molecule type" value="Genomic_DNA"/>
</dbReference>
<dbReference type="AlphaFoldDB" id="A0A1H6SNK3"/>
<dbReference type="STRING" id="170623.SAMN04244579_01569"/>
<accession>A0A1H6SNK3</accession>
<organism evidence="1 2">
    <name type="scientific">Azotobacter beijerinckii</name>
    <dbReference type="NCBI Taxonomy" id="170623"/>
    <lineage>
        <taxon>Bacteria</taxon>
        <taxon>Pseudomonadati</taxon>
        <taxon>Pseudomonadota</taxon>
        <taxon>Gammaproteobacteria</taxon>
        <taxon>Pseudomonadales</taxon>
        <taxon>Pseudomonadaceae</taxon>
        <taxon>Azotobacter</taxon>
    </lineage>
</organism>
<dbReference type="Pfam" id="PF20227">
    <property type="entry name" value="DUF6586"/>
    <property type="match status" value="1"/>
</dbReference>
<dbReference type="InterPro" id="IPR046493">
    <property type="entry name" value="DUF6586"/>
</dbReference>